<dbReference type="Proteomes" id="UP000005801">
    <property type="component" value="Unassembled WGS sequence"/>
</dbReference>
<comment type="caution">
    <text evidence="2">The sequence shown here is derived from an EMBL/GenBank/DDBJ whole genome shotgun (WGS) entry which is preliminary data.</text>
</comment>
<feature type="non-terminal residue" evidence="2">
    <location>
        <position position="448"/>
    </location>
</feature>
<dbReference type="STRING" id="391625.PPSIR1_34093"/>
<dbReference type="PANTHER" id="PTHR12631:SF10">
    <property type="entry name" value="BETA-XYLOSIDASE-LIKE PROTEIN-RELATED"/>
    <property type="match status" value="1"/>
</dbReference>
<dbReference type="EMBL" id="ABCS01000090">
    <property type="protein sequence ID" value="EDM75462.1"/>
    <property type="molecule type" value="Genomic_DNA"/>
</dbReference>
<dbReference type="PROSITE" id="PS51257">
    <property type="entry name" value="PROKAR_LIPOPROTEIN"/>
    <property type="match status" value="1"/>
</dbReference>
<organism evidence="2 3">
    <name type="scientific">Plesiocystis pacifica SIR-1</name>
    <dbReference type="NCBI Taxonomy" id="391625"/>
    <lineage>
        <taxon>Bacteria</taxon>
        <taxon>Pseudomonadati</taxon>
        <taxon>Myxococcota</taxon>
        <taxon>Polyangia</taxon>
        <taxon>Nannocystales</taxon>
        <taxon>Nannocystaceae</taxon>
        <taxon>Plesiocystis</taxon>
    </lineage>
</organism>
<dbReference type="Gene3D" id="3.20.20.80">
    <property type="entry name" value="Glycosidases"/>
    <property type="match status" value="1"/>
</dbReference>
<gene>
    <name evidence="2" type="ORF">PPSIR1_34093</name>
</gene>
<accession>A6GF65</accession>
<protein>
    <recommendedName>
        <fullName evidence="4">Glycoside hydrolase family 5 domain-containing protein</fullName>
    </recommendedName>
</protein>
<keyword evidence="3" id="KW-1185">Reference proteome</keyword>
<feature type="compositionally biased region" description="Low complexity" evidence="1">
    <location>
        <begin position="73"/>
        <end position="93"/>
    </location>
</feature>
<evidence type="ECO:0000313" key="2">
    <source>
        <dbReference type="EMBL" id="EDM75462.1"/>
    </source>
</evidence>
<proteinExistence type="predicted"/>
<dbReference type="SUPFAM" id="SSF51445">
    <property type="entry name" value="(Trans)glycosidases"/>
    <property type="match status" value="1"/>
</dbReference>
<dbReference type="InterPro" id="IPR017853">
    <property type="entry name" value="GH"/>
</dbReference>
<dbReference type="AlphaFoldDB" id="A6GF65"/>
<evidence type="ECO:0000256" key="1">
    <source>
        <dbReference type="SAM" id="MobiDB-lite"/>
    </source>
</evidence>
<name>A6GF65_9BACT</name>
<feature type="compositionally biased region" description="Acidic residues" evidence="1">
    <location>
        <begin position="94"/>
        <end position="103"/>
    </location>
</feature>
<dbReference type="GO" id="GO:0004553">
    <property type="term" value="F:hydrolase activity, hydrolyzing O-glycosyl compounds"/>
    <property type="evidence" value="ECO:0007669"/>
    <property type="project" value="TreeGrafter"/>
</dbReference>
<evidence type="ECO:0000313" key="3">
    <source>
        <dbReference type="Proteomes" id="UP000005801"/>
    </source>
</evidence>
<feature type="compositionally biased region" description="Acidic residues" evidence="1">
    <location>
        <begin position="57"/>
        <end position="72"/>
    </location>
</feature>
<dbReference type="PANTHER" id="PTHR12631">
    <property type="entry name" value="ALPHA-L-IDURONIDASE"/>
    <property type="match status" value="1"/>
</dbReference>
<dbReference type="InterPro" id="IPR051923">
    <property type="entry name" value="Glycosyl_Hydrolase_39"/>
</dbReference>
<sequence length="448" mass="47172">MRKAHVSWYTLRTMRGCTIASTVIVILGALLSGCGDDGYAETFGDGIATVDTSAGSSEDDDEGSDASSDEGSDASSGEGSGSSSDEGSGSSSGESDESTDTEDTGTTTGGEAFEHDNPFGIGLVIPGNQQQLDLAANLAGARGGVRLTFAGITKDMHDAPAEWKSAVQLSYDRDLVPYVRLGPPWDDRRVRNQSDDAAHVIYGAYAQAYADTVASLPTREGWPLYVEVHNEPNLCYEWACDPGDGNDGWLPYETAAAEYAHMLADVADALHGLGDPRIRVLNGGLAPGGTVSCECGGEGFQPGITSIEYIQAMLAAEPGLIAKLDAWASHAYPAEGKGWGFFVPYDGPGGQAHTGLVYYQDERAAIGADLPVVMTETGWTTELGGSHEQIAGWTVNAYEHVWLADPGIIAVLPFQLMDPNWDAFSWADGGGNPRPVYTAVRALRCGLG</sequence>
<evidence type="ECO:0008006" key="4">
    <source>
        <dbReference type="Google" id="ProtNLM"/>
    </source>
</evidence>
<feature type="region of interest" description="Disordered" evidence="1">
    <location>
        <begin position="50"/>
        <end position="122"/>
    </location>
</feature>
<reference evidence="2 3" key="1">
    <citation type="submission" date="2007-06" db="EMBL/GenBank/DDBJ databases">
        <authorList>
            <person name="Shimkets L."/>
            <person name="Ferriera S."/>
            <person name="Johnson J."/>
            <person name="Kravitz S."/>
            <person name="Beeson K."/>
            <person name="Sutton G."/>
            <person name="Rogers Y.-H."/>
            <person name="Friedman R."/>
            <person name="Frazier M."/>
            <person name="Venter J.C."/>
        </authorList>
    </citation>
    <scope>NUCLEOTIDE SEQUENCE [LARGE SCALE GENOMIC DNA]</scope>
    <source>
        <strain evidence="2 3">SIR-1</strain>
    </source>
</reference>